<dbReference type="InterPro" id="IPR040256">
    <property type="entry name" value="At4g02000-like"/>
</dbReference>
<feature type="compositionally biased region" description="Basic and acidic residues" evidence="1">
    <location>
        <begin position="338"/>
        <end position="354"/>
    </location>
</feature>
<evidence type="ECO:0000259" key="3">
    <source>
        <dbReference type="Pfam" id="PF14392"/>
    </source>
</evidence>
<dbReference type="Proteomes" id="UP000264353">
    <property type="component" value="Chromosome A9"/>
</dbReference>
<reference evidence="4 5" key="1">
    <citation type="submission" date="2018-06" db="EMBL/GenBank/DDBJ databases">
        <title>WGS assembly of Brassica rapa FPsc.</title>
        <authorList>
            <person name="Bowman J."/>
            <person name="Kohchi T."/>
            <person name="Yamato K."/>
            <person name="Jenkins J."/>
            <person name="Shu S."/>
            <person name="Ishizaki K."/>
            <person name="Yamaoka S."/>
            <person name="Nishihama R."/>
            <person name="Nakamura Y."/>
            <person name="Berger F."/>
            <person name="Adam C."/>
            <person name="Aki S."/>
            <person name="Althoff F."/>
            <person name="Araki T."/>
            <person name="Arteaga-Vazquez M."/>
            <person name="Balasubrmanian S."/>
            <person name="Bauer D."/>
            <person name="Boehm C."/>
            <person name="Briginshaw L."/>
            <person name="Caballero-Perez J."/>
            <person name="Catarino B."/>
            <person name="Chen F."/>
            <person name="Chiyoda S."/>
            <person name="Chovatia M."/>
            <person name="Davies K."/>
            <person name="Delmans M."/>
            <person name="Demura T."/>
            <person name="Dierschke T."/>
            <person name="Dolan L."/>
            <person name="Dorantes-Acosta A."/>
            <person name="Eklund D."/>
            <person name="Florent S."/>
            <person name="Flores-Sandoval E."/>
            <person name="Fujiyama A."/>
            <person name="Fukuzawa H."/>
            <person name="Galik B."/>
            <person name="Grimanelli D."/>
            <person name="Grimwood J."/>
            <person name="Grossniklaus U."/>
            <person name="Hamada T."/>
            <person name="Haseloff J."/>
            <person name="Hetherington A."/>
            <person name="Higo A."/>
            <person name="Hirakawa Y."/>
            <person name="Hundley H."/>
            <person name="Ikeda Y."/>
            <person name="Inoue K."/>
            <person name="Inoue S."/>
            <person name="Ishida S."/>
            <person name="Jia Q."/>
            <person name="Kakita M."/>
            <person name="Kanazawa T."/>
            <person name="Kawai Y."/>
            <person name="Kawashima T."/>
            <person name="Kennedy M."/>
            <person name="Kinose K."/>
            <person name="Kinoshita T."/>
            <person name="Kohara Y."/>
            <person name="Koide E."/>
            <person name="Komatsu K."/>
            <person name="Kopischke S."/>
            <person name="Kubo M."/>
            <person name="Kyozuka J."/>
            <person name="Lagercrantz U."/>
            <person name="Lin S."/>
            <person name="Lindquist E."/>
            <person name="Lipzen A."/>
            <person name="Lu C."/>
            <person name="Luna E."/>
            <person name="Martienssen R."/>
            <person name="Minamino N."/>
            <person name="Mizutani M."/>
            <person name="Mizutani M."/>
            <person name="Mochizuki N."/>
            <person name="Monte I."/>
            <person name="Mosher R."/>
            <person name="Nagasaki H."/>
            <person name="Nakagami H."/>
            <person name="Naramoto S."/>
            <person name="Nishitani K."/>
            <person name="Ohtani M."/>
            <person name="Okamoto T."/>
            <person name="Okumura M."/>
            <person name="Phillips J."/>
            <person name="Pollak B."/>
            <person name="Reinders A."/>
            <person name="Roevekamp M."/>
            <person name="Sano R."/>
            <person name="Sawa S."/>
            <person name="Schmid M."/>
            <person name="Shirakawa M."/>
            <person name="Solano R."/>
            <person name="Spunde A."/>
            <person name="Suetsugu N."/>
            <person name="Sugano S."/>
            <person name="Sugiyama A."/>
            <person name="Sun R."/>
            <person name="Suzuki Y."/>
            <person name="Takenaka M."/>
            <person name="Takezawa D."/>
            <person name="Tomogane H."/>
            <person name="Tsuzuki M."/>
            <person name="Ueda T."/>
            <person name="Umeda M."/>
            <person name="Ward J."/>
            <person name="Watanabe Y."/>
            <person name="Yazaki K."/>
            <person name="Yokoyama R."/>
            <person name="Yoshitake Y."/>
            <person name="Yotsui I."/>
            <person name="Zachgo S."/>
            <person name="Schmutz J."/>
        </authorList>
    </citation>
    <scope>NUCLEOTIDE SEQUENCE [LARGE SCALE GENOMIC DNA]</scope>
    <source>
        <strain evidence="5">cv. B-3</strain>
    </source>
</reference>
<protein>
    <recommendedName>
        <fullName evidence="6">DUF4283 domain-containing protein</fullName>
    </recommendedName>
</protein>
<feature type="domain" description="DUF4283" evidence="2">
    <location>
        <begin position="37"/>
        <end position="117"/>
    </location>
</feature>
<dbReference type="EMBL" id="CM010636">
    <property type="protein sequence ID" value="RID43868.1"/>
    <property type="molecule type" value="Genomic_DNA"/>
</dbReference>
<feature type="compositionally biased region" description="Polar residues" evidence="1">
    <location>
        <begin position="226"/>
        <end position="236"/>
    </location>
</feature>
<dbReference type="InterPro" id="IPR025836">
    <property type="entry name" value="Zn_knuckle_CX2CX4HX4C"/>
</dbReference>
<evidence type="ECO:0000313" key="4">
    <source>
        <dbReference type="EMBL" id="RID43868.1"/>
    </source>
</evidence>
<feature type="region of interest" description="Disordered" evidence="1">
    <location>
        <begin position="1"/>
        <end position="24"/>
    </location>
</feature>
<feature type="compositionally biased region" description="Basic and acidic residues" evidence="1">
    <location>
        <begin position="256"/>
        <end position="267"/>
    </location>
</feature>
<accession>A0A397XTB2</accession>
<evidence type="ECO:0000256" key="1">
    <source>
        <dbReference type="SAM" id="MobiDB-lite"/>
    </source>
</evidence>
<name>A0A397XTB2_BRACM</name>
<sequence length="405" mass="47970">MTHRYSRSEKGKWTADPSRADRRRPIRIPHNDNSALIEENKLTLIGRVTNPAIQKTQWVVDWLLQYWKVEGELTGRELGPELFQIRFTSEEALQTVLRKGPYHYKRWMILLHRWEPVVSNSFPRMIAFWIRIHDLPLHFWTLEALTTIGEELGPILDKDVDHARVRVLIDGLKKLEMRLPLELPSGDEIYVTLEYEKLEKHCFICYSLCHEKDACPLNRVKSTKLDVSQGISQQNTLRKLEDHRRRHDRRSISLSSRDRGLEYREHQTSSQRSIHSRLQEPERGRLTSKESSRSSFSREEERRSYKATGREREREREKEHSSHLSYPTYRKRSPVKRVTRDRSPQQRFREDKRPLSGSQKSHYSRTPPPRPPRERMTLPAAPEPGEVNSRSKERVSALERIEPIT</sequence>
<feature type="domain" description="Zinc knuckle CX2CX4HX4C" evidence="3">
    <location>
        <begin position="174"/>
        <end position="216"/>
    </location>
</feature>
<dbReference type="Pfam" id="PF14111">
    <property type="entry name" value="DUF4283"/>
    <property type="match status" value="1"/>
</dbReference>
<feature type="compositionally biased region" description="Basic and acidic residues" evidence="1">
    <location>
        <begin position="1"/>
        <end position="13"/>
    </location>
</feature>
<dbReference type="AlphaFoldDB" id="A0A397XTB2"/>
<evidence type="ECO:0000259" key="2">
    <source>
        <dbReference type="Pfam" id="PF14111"/>
    </source>
</evidence>
<dbReference type="InterPro" id="IPR025558">
    <property type="entry name" value="DUF4283"/>
</dbReference>
<feature type="compositionally biased region" description="Basic and acidic residues" evidence="1">
    <location>
        <begin position="277"/>
        <end position="322"/>
    </location>
</feature>
<evidence type="ECO:0008006" key="6">
    <source>
        <dbReference type="Google" id="ProtNLM"/>
    </source>
</evidence>
<feature type="compositionally biased region" description="Basic and acidic residues" evidence="1">
    <location>
        <begin position="389"/>
        <end position="405"/>
    </location>
</feature>
<gene>
    <name evidence="4" type="ORF">BRARA_I00703</name>
</gene>
<feature type="non-terminal residue" evidence="4">
    <location>
        <position position="405"/>
    </location>
</feature>
<proteinExistence type="predicted"/>
<dbReference type="PANTHER" id="PTHR31286">
    <property type="entry name" value="GLYCINE-RICH CELL WALL STRUCTURAL PROTEIN 1.8-LIKE"/>
    <property type="match status" value="1"/>
</dbReference>
<dbReference type="PANTHER" id="PTHR31286:SF163">
    <property type="entry name" value="ZINC KNUCKLE CX2CX4HX4C DOMAIN-CONTAINING PROTEIN"/>
    <property type="match status" value="1"/>
</dbReference>
<organism evidence="4 5">
    <name type="scientific">Brassica campestris</name>
    <name type="common">Field mustard</name>
    <dbReference type="NCBI Taxonomy" id="3711"/>
    <lineage>
        <taxon>Eukaryota</taxon>
        <taxon>Viridiplantae</taxon>
        <taxon>Streptophyta</taxon>
        <taxon>Embryophyta</taxon>
        <taxon>Tracheophyta</taxon>
        <taxon>Spermatophyta</taxon>
        <taxon>Magnoliopsida</taxon>
        <taxon>eudicotyledons</taxon>
        <taxon>Gunneridae</taxon>
        <taxon>Pentapetalae</taxon>
        <taxon>rosids</taxon>
        <taxon>malvids</taxon>
        <taxon>Brassicales</taxon>
        <taxon>Brassicaceae</taxon>
        <taxon>Brassiceae</taxon>
        <taxon>Brassica</taxon>
    </lineage>
</organism>
<dbReference type="Pfam" id="PF14392">
    <property type="entry name" value="zf-CCHC_4"/>
    <property type="match status" value="1"/>
</dbReference>
<feature type="region of interest" description="Disordered" evidence="1">
    <location>
        <begin position="226"/>
        <end position="405"/>
    </location>
</feature>
<evidence type="ECO:0000313" key="5">
    <source>
        <dbReference type="Proteomes" id="UP000264353"/>
    </source>
</evidence>